<dbReference type="AlphaFoldDB" id="A0A1Y0VUA7"/>
<accession>A0A1Y0VUA7</accession>
<name>A0A1Y0VUA7_PEDPE</name>
<sequence length="55" mass="6482">MSKSQLKKEQQDNNEFIFKHKGRVIPPQNTKIEDVGEVIFCRDIMTAFVIVHKHK</sequence>
<organism evidence="1 2">
    <name type="scientific">Pediococcus pentosaceus</name>
    <dbReference type="NCBI Taxonomy" id="1255"/>
    <lineage>
        <taxon>Bacteria</taxon>
        <taxon>Bacillati</taxon>
        <taxon>Bacillota</taxon>
        <taxon>Bacilli</taxon>
        <taxon>Lactobacillales</taxon>
        <taxon>Lactobacillaceae</taxon>
        <taxon>Pediococcus</taxon>
    </lineage>
</organism>
<dbReference type="Proteomes" id="UP000196118">
    <property type="component" value="Chromosome"/>
</dbReference>
<evidence type="ECO:0000313" key="2">
    <source>
        <dbReference type="Proteomes" id="UP000196118"/>
    </source>
</evidence>
<gene>
    <name evidence="1" type="ORF">S100892_01133</name>
</gene>
<dbReference type="RefSeq" id="WP_155719380.1">
    <property type="nucleotide sequence ID" value="NZ_JAHQJK010000001.1"/>
</dbReference>
<reference evidence="1 2" key="1">
    <citation type="submission" date="2017-05" db="EMBL/GenBank/DDBJ databases">
        <title>Genome sequence of Pediococcus pentosaceus strain SRCM100892.</title>
        <authorList>
            <person name="Cho S.H."/>
        </authorList>
    </citation>
    <scope>NUCLEOTIDE SEQUENCE [LARGE SCALE GENOMIC DNA]</scope>
    <source>
        <strain evidence="1 2">SRCM100892</strain>
    </source>
</reference>
<proteinExistence type="predicted"/>
<protein>
    <submittedName>
        <fullName evidence="1">Uncharacterized protein</fullName>
    </submittedName>
</protein>
<evidence type="ECO:0000313" key="1">
    <source>
        <dbReference type="EMBL" id="ARW19706.1"/>
    </source>
</evidence>
<dbReference type="EMBL" id="CP021474">
    <property type="protein sequence ID" value="ARW19706.1"/>
    <property type="molecule type" value="Genomic_DNA"/>
</dbReference>